<protein>
    <recommendedName>
        <fullName evidence="7">Tetratricopeptide repeat protein</fullName>
    </recommendedName>
</protein>
<name>A0ABN6N2G9_9BACT</name>
<evidence type="ECO:0000313" key="6">
    <source>
        <dbReference type="Proteomes" id="UP001162734"/>
    </source>
</evidence>
<keyword evidence="2 3" id="KW-0802">TPR repeat</keyword>
<evidence type="ECO:0000256" key="2">
    <source>
        <dbReference type="ARBA" id="ARBA00022803"/>
    </source>
</evidence>
<feature type="transmembrane region" description="Helical" evidence="4">
    <location>
        <begin position="337"/>
        <end position="359"/>
    </location>
</feature>
<evidence type="ECO:0000256" key="4">
    <source>
        <dbReference type="SAM" id="Phobius"/>
    </source>
</evidence>
<dbReference type="PANTHER" id="PTHR44227:SF3">
    <property type="entry name" value="PROTEIN O-MANNOSYL-TRANSFERASE TMTC4"/>
    <property type="match status" value="1"/>
</dbReference>
<dbReference type="RefSeq" id="WP_248344126.1">
    <property type="nucleotide sequence ID" value="NZ_AP025592.1"/>
</dbReference>
<accession>A0ABN6N2G9</accession>
<keyword evidence="4" id="KW-1133">Transmembrane helix</keyword>
<proteinExistence type="predicted"/>
<dbReference type="PROSITE" id="PS50005">
    <property type="entry name" value="TPR"/>
    <property type="match status" value="1"/>
</dbReference>
<evidence type="ECO:0000256" key="3">
    <source>
        <dbReference type="PROSITE-ProRule" id="PRU00339"/>
    </source>
</evidence>
<dbReference type="Gene3D" id="1.25.40.10">
    <property type="entry name" value="Tetratricopeptide repeat domain"/>
    <property type="match status" value="1"/>
</dbReference>
<keyword evidence="4" id="KW-0472">Membrane</keyword>
<feature type="transmembrane region" description="Helical" evidence="4">
    <location>
        <begin position="404"/>
        <end position="421"/>
    </location>
</feature>
<dbReference type="Proteomes" id="UP001162734">
    <property type="component" value="Chromosome"/>
</dbReference>
<dbReference type="PANTHER" id="PTHR44227">
    <property type="match status" value="1"/>
</dbReference>
<feature type="transmembrane region" description="Helical" evidence="4">
    <location>
        <begin position="89"/>
        <end position="109"/>
    </location>
</feature>
<organism evidence="5 6">
    <name type="scientific">Anaeromyxobacter paludicola</name>
    <dbReference type="NCBI Taxonomy" id="2918171"/>
    <lineage>
        <taxon>Bacteria</taxon>
        <taxon>Pseudomonadati</taxon>
        <taxon>Myxococcota</taxon>
        <taxon>Myxococcia</taxon>
        <taxon>Myxococcales</taxon>
        <taxon>Cystobacterineae</taxon>
        <taxon>Anaeromyxobacteraceae</taxon>
        <taxon>Anaeromyxobacter</taxon>
    </lineage>
</organism>
<keyword evidence="4" id="KW-0812">Transmembrane</keyword>
<keyword evidence="6" id="KW-1185">Reference proteome</keyword>
<feature type="repeat" description="TPR" evidence="3">
    <location>
        <begin position="551"/>
        <end position="584"/>
    </location>
</feature>
<dbReference type="Pfam" id="PF14559">
    <property type="entry name" value="TPR_19"/>
    <property type="match status" value="1"/>
</dbReference>
<keyword evidence="1" id="KW-0677">Repeat</keyword>
<evidence type="ECO:0008006" key="7">
    <source>
        <dbReference type="Google" id="ProtNLM"/>
    </source>
</evidence>
<dbReference type="EMBL" id="AP025592">
    <property type="protein sequence ID" value="BDG07404.1"/>
    <property type="molecule type" value="Genomic_DNA"/>
</dbReference>
<evidence type="ECO:0000256" key="1">
    <source>
        <dbReference type="ARBA" id="ARBA00022737"/>
    </source>
</evidence>
<reference evidence="6" key="1">
    <citation type="journal article" date="2022" name="Int. J. Syst. Evol. Microbiol.">
        <title>Anaeromyxobacter oryzae sp. nov., Anaeromyxobacter diazotrophicus sp. nov. and Anaeromyxobacter paludicola sp. nov., isolated from paddy soils.</title>
        <authorList>
            <person name="Itoh H."/>
            <person name="Xu Z."/>
            <person name="Mise K."/>
            <person name="Masuda Y."/>
            <person name="Ushijima N."/>
            <person name="Hayakawa C."/>
            <person name="Shiratori Y."/>
            <person name="Senoo K."/>
        </authorList>
    </citation>
    <scope>NUCLEOTIDE SEQUENCE [LARGE SCALE GENOMIC DNA]</scope>
    <source>
        <strain evidence="6">Red630</strain>
    </source>
</reference>
<sequence length="633" mass="65954">MPGPLNDPARAARPWLLAALALAAACYLPALGGAFQFDDVRAIARNPALADLGAFLRDRFVQAFGPDGRPLTDLTFALQLRLTGLDVRWLHAVNLLLHLATSLLAARWVSALVRRAGRPDPGVLPAVAAAIFALHPLQTEAVSYVAQRAEVLASLLYLAALLLLLASEEAPSRARSALLAAAALAAFVAALASKPVALTLPAAWLLLWAASPAPPGGAGARGRWAGALARAAPLAAAAALFAGSSLHRYRGRSDVGFDIAGLSPREYLLTQLRVVLGYLRLFAWPSGQSMDHAVRVSRGLDPATAGALLVLAALGAAALTALLWARRRPAAEPAAVRARLAGAGVLWFFLLLSPTSSVVPLADLMVEHRVYLALLGPALAAAVAGELALARLRSALPAPFSTRLALLVPVALGAALAGALLHRNLAWASPEALWADAAAKAPAKSRPRANHGLTLYLAGRYAEAEAELRRASALASDGTTPPAHLATNLAAVLLAEDRPGEALAALAPELARAPEDPLLLASASEALFALQRYPEAEERARRAVLAAPGLASARADLGRALFALGRTDEASRELEEAWRLEPREPSRLRDVALAREAGAPAPESCGLWRAYAGMAGAEPGLAQEHLRSLGCAP</sequence>
<dbReference type="SUPFAM" id="SSF48452">
    <property type="entry name" value="TPR-like"/>
    <property type="match status" value="1"/>
</dbReference>
<feature type="transmembrane region" description="Helical" evidence="4">
    <location>
        <begin position="149"/>
        <end position="166"/>
    </location>
</feature>
<feature type="transmembrane region" description="Helical" evidence="4">
    <location>
        <begin position="305"/>
        <end position="325"/>
    </location>
</feature>
<dbReference type="InterPro" id="IPR052346">
    <property type="entry name" value="O-mannosyl-transferase_TMTC"/>
</dbReference>
<feature type="transmembrane region" description="Helical" evidence="4">
    <location>
        <begin position="178"/>
        <end position="207"/>
    </location>
</feature>
<dbReference type="InterPro" id="IPR019734">
    <property type="entry name" value="TPR_rpt"/>
</dbReference>
<dbReference type="InterPro" id="IPR011990">
    <property type="entry name" value="TPR-like_helical_dom_sf"/>
</dbReference>
<gene>
    <name evidence="5" type="ORF">AMPC_05170</name>
</gene>
<evidence type="ECO:0000313" key="5">
    <source>
        <dbReference type="EMBL" id="BDG07404.1"/>
    </source>
</evidence>
<feature type="transmembrane region" description="Helical" evidence="4">
    <location>
        <begin position="371"/>
        <end position="392"/>
    </location>
</feature>